<dbReference type="Proteomes" id="UP000316213">
    <property type="component" value="Unassembled WGS sequence"/>
</dbReference>
<evidence type="ECO:0008006" key="3">
    <source>
        <dbReference type="Google" id="ProtNLM"/>
    </source>
</evidence>
<keyword evidence="2" id="KW-1185">Reference proteome</keyword>
<comment type="caution">
    <text evidence="1">The sequence shown here is derived from an EMBL/GenBank/DDBJ whole genome shotgun (WGS) entry which is preliminary data.</text>
</comment>
<organism evidence="1 2">
    <name type="scientific">Neorhodopirellula pilleata</name>
    <dbReference type="NCBI Taxonomy" id="2714738"/>
    <lineage>
        <taxon>Bacteria</taxon>
        <taxon>Pseudomonadati</taxon>
        <taxon>Planctomycetota</taxon>
        <taxon>Planctomycetia</taxon>
        <taxon>Pirellulales</taxon>
        <taxon>Pirellulaceae</taxon>
        <taxon>Neorhodopirellula</taxon>
    </lineage>
</organism>
<proteinExistence type="predicted"/>
<dbReference type="EMBL" id="SJPM01000006">
    <property type="protein sequence ID" value="TWT95498.1"/>
    <property type="molecule type" value="Genomic_DNA"/>
</dbReference>
<sequence>MIAFAPCEHTARVKAGKTNSGNQRFKCKDCGARFTEENPLGR</sequence>
<protein>
    <recommendedName>
        <fullName evidence="3">InsA N-terminal domain-containing protein</fullName>
    </recommendedName>
</protein>
<accession>A0A5C6A872</accession>
<evidence type="ECO:0000313" key="1">
    <source>
        <dbReference type="EMBL" id="TWT95498.1"/>
    </source>
</evidence>
<dbReference type="AlphaFoldDB" id="A0A5C6A872"/>
<reference evidence="1 2" key="1">
    <citation type="submission" date="2019-02" db="EMBL/GenBank/DDBJ databases">
        <title>Deep-cultivation of Planctomycetes and their phenomic and genomic characterization uncovers novel biology.</title>
        <authorList>
            <person name="Wiegand S."/>
            <person name="Jogler M."/>
            <person name="Boedeker C."/>
            <person name="Pinto D."/>
            <person name="Vollmers J."/>
            <person name="Rivas-Marin E."/>
            <person name="Kohn T."/>
            <person name="Peeters S.H."/>
            <person name="Heuer A."/>
            <person name="Rast P."/>
            <person name="Oberbeckmann S."/>
            <person name="Bunk B."/>
            <person name="Jeske O."/>
            <person name="Meyerdierks A."/>
            <person name="Storesund J.E."/>
            <person name="Kallscheuer N."/>
            <person name="Luecker S."/>
            <person name="Lage O.M."/>
            <person name="Pohl T."/>
            <person name="Merkel B.J."/>
            <person name="Hornburger P."/>
            <person name="Mueller R.-W."/>
            <person name="Bruemmer F."/>
            <person name="Labrenz M."/>
            <person name="Spormann A.M."/>
            <person name="Op Den Camp H."/>
            <person name="Overmann J."/>
            <person name="Amann R."/>
            <person name="Jetten M.S.M."/>
            <person name="Mascher T."/>
            <person name="Medema M.H."/>
            <person name="Devos D.P."/>
            <person name="Kaster A.-K."/>
            <person name="Ovreas L."/>
            <person name="Rohde M."/>
            <person name="Galperin M.Y."/>
            <person name="Jogler C."/>
        </authorList>
    </citation>
    <scope>NUCLEOTIDE SEQUENCE [LARGE SCALE GENOMIC DNA]</scope>
    <source>
        <strain evidence="1 2">Pla100</strain>
    </source>
</reference>
<gene>
    <name evidence="1" type="ORF">Pla100_31390</name>
</gene>
<name>A0A5C6A872_9BACT</name>
<evidence type="ECO:0000313" key="2">
    <source>
        <dbReference type="Proteomes" id="UP000316213"/>
    </source>
</evidence>